<dbReference type="AlphaFoldDB" id="A0A4S4KHJ9"/>
<feature type="region of interest" description="Disordered" evidence="4">
    <location>
        <begin position="363"/>
        <end position="387"/>
    </location>
</feature>
<feature type="compositionally biased region" description="Basic and acidic residues" evidence="4">
    <location>
        <begin position="467"/>
        <end position="487"/>
    </location>
</feature>
<dbReference type="Pfam" id="PF06657">
    <property type="entry name" value="Cep57_MT_bd"/>
    <property type="match status" value="1"/>
</dbReference>
<feature type="region of interest" description="Disordered" evidence="4">
    <location>
        <begin position="399"/>
        <end position="621"/>
    </location>
</feature>
<organism evidence="7 8">
    <name type="scientific">Hermanssonia centrifuga</name>
    <dbReference type="NCBI Taxonomy" id="98765"/>
    <lineage>
        <taxon>Eukaryota</taxon>
        <taxon>Fungi</taxon>
        <taxon>Dikarya</taxon>
        <taxon>Basidiomycota</taxon>
        <taxon>Agaricomycotina</taxon>
        <taxon>Agaricomycetes</taxon>
        <taxon>Polyporales</taxon>
        <taxon>Meruliaceae</taxon>
        <taxon>Hermanssonia</taxon>
    </lineage>
</organism>
<keyword evidence="8" id="KW-1185">Reference proteome</keyword>
<gene>
    <name evidence="7" type="ORF">EW026_g4280</name>
</gene>
<evidence type="ECO:0000313" key="8">
    <source>
        <dbReference type="Proteomes" id="UP000309038"/>
    </source>
</evidence>
<feature type="compositionally biased region" description="Low complexity" evidence="4">
    <location>
        <begin position="514"/>
        <end position="527"/>
    </location>
</feature>
<evidence type="ECO:0000256" key="1">
    <source>
        <dbReference type="ARBA" id="ARBA00004496"/>
    </source>
</evidence>
<evidence type="ECO:0000259" key="5">
    <source>
        <dbReference type="Pfam" id="PF06657"/>
    </source>
</evidence>
<feature type="compositionally biased region" description="Basic and acidic residues" evidence="4">
    <location>
        <begin position="696"/>
        <end position="707"/>
    </location>
</feature>
<feature type="region of interest" description="Disordered" evidence="4">
    <location>
        <begin position="677"/>
        <end position="708"/>
    </location>
</feature>
<feature type="coiled-coil region" evidence="3">
    <location>
        <begin position="215"/>
        <end position="355"/>
    </location>
</feature>
<feature type="compositionally biased region" description="Polar residues" evidence="4">
    <location>
        <begin position="796"/>
        <end position="806"/>
    </location>
</feature>
<dbReference type="GO" id="GO:0005737">
    <property type="term" value="C:cytoplasm"/>
    <property type="evidence" value="ECO:0007669"/>
    <property type="project" value="UniProtKB-SubCell"/>
</dbReference>
<feature type="domain" description="Cep57 centrosome microtubule-binding" evidence="5">
    <location>
        <begin position="707"/>
        <end position="779"/>
    </location>
</feature>
<evidence type="ECO:0008006" key="9">
    <source>
        <dbReference type="Google" id="ProtNLM"/>
    </source>
</evidence>
<reference evidence="7 8" key="1">
    <citation type="submission" date="2019-02" db="EMBL/GenBank/DDBJ databases">
        <title>Genome sequencing of the rare red list fungi Phlebia centrifuga.</title>
        <authorList>
            <person name="Buettner E."/>
            <person name="Kellner H."/>
        </authorList>
    </citation>
    <scope>NUCLEOTIDE SEQUENCE [LARGE SCALE GENOMIC DNA]</scope>
    <source>
        <strain evidence="7 8">DSM 108282</strain>
    </source>
</reference>
<accession>A0A4S4KHJ9</accession>
<evidence type="ECO:0000313" key="7">
    <source>
        <dbReference type="EMBL" id="THG97778.1"/>
    </source>
</evidence>
<name>A0A4S4KHJ9_9APHY</name>
<comment type="subcellular location">
    <subcellularLocation>
        <location evidence="1">Cytoplasm</location>
    </subcellularLocation>
</comment>
<feature type="compositionally biased region" description="Low complexity" evidence="4">
    <location>
        <begin position="440"/>
        <end position="449"/>
    </location>
</feature>
<dbReference type="GO" id="GO:0008017">
    <property type="term" value="F:microtubule binding"/>
    <property type="evidence" value="ECO:0007669"/>
    <property type="project" value="InterPro"/>
</dbReference>
<dbReference type="InterPro" id="IPR025925">
    <property type="entry name" value="PPC89_CLD"/>
</dbReference>
<protein>
    <recommendedName>
        <fullName evidence="9">Cep57 centrosome microtubule-binding domain-containing protein</fullName>
    </recommendedName>
</protein>
<feature type="compositionally biased region" description="Low complexity" evidence="4">
    <location>
        <begin position="414"/>
        <end position="429"/>
    </location>
</feature>
<keyword evidence="2" id="KW-0963">Cytoplasm</keyword>
<dbReference type="Proteomes" id="UP000309038">
    <property type="component" value="Unassembled WGS sequence"/>
</dbReference>
<dbReference type="Pfam" id="PF14197">
    <property type="entry name" value="Cep57_CLD_2"/>
    <property type="match status" value="1"/>
</dbReference>
<feature type="compositionally biased region" description="Basic and acidic residues" evidence="4">
    <location>
        <begin position="363"/>
        <end position="379"/>
    </location>
</feature>
<feature type="domain" description="PPC89 centrosome localisation" evidence="6">
    <location>
        <begin position="289"/>
        <end position="364"/>
    </location>
</feature>
<evidence type="ECO:0000256" key="4">
    <source>
        <dbReference type="SAM" id="MobiDB-lite"/>
    </source>
</evidence>
<dbReference type="EMBL" id="SGPJ01000149">
    <property type="protein sequence ID" value="THG97778.1"/>
    <property type="molecule type" value="Genomic_DNA"/>
</dbReference>
<keyword evidence="3" id="KW-0175">Coiled coil</keyword>
<dbReference type="InterPro" id="IPR024957">
    <property type="entry name" value="Cep57_MT-bd_dom"/>
</dbReference>
<feature type="compositionally biased region" description="Polar residues" evidence="4">
    <location>
        <begin position="488"/>
        <end position="512"/>
    </location>
</feature>
<proteinExistence type="predicted"/>
<evidence type="ECO:0000256" key="3">
    <source>
        <dbReference type="SAM" id="Coils"/>
    </source>
</evidence>
<evidence type="ECO:0000256" key="2">
    <source>
        <dbReference type="ARBA" id="ARBA00022490"/>
    </source>
</evidence>
<evidence type="ECO:0000259" key="6">
    <source>
        <dbReference type="Pfam" id="PF14197"/>
    </source>
</evidence>
<sequence length="806" mass="89618">MASIRGDPLEQHRIQLEHGLQHTDLSLHLSTGDYSDVEFPRHNDPWSYRTDDDGPYIADTISTAAHHASALTLSAGLGGRGARRDISVSGAEYDPDRPVPGIHSSAFDLNSKFPSMTAQFDPLVVDDSADLDLTNRQPRARYANPQNPVSSESKKSHVVKTPFRDRVHLPDVTGLTSAIASPGRIDWQYLGYDAKDDGEIDARLVHTLSIVHSKLKHLESENSISRRRVRELELELEECKKEVALERTKVLEREQIITQQQRDRLAQSTAKTQEEESRYKEAVEEKKALEALIATLRTHLTRLTSELSHHSKLLEELRTLRDSDVRALKEKSRDVDQLRQEVERLAGEVEVLRGVVEEGLKERREVREQSMERSREGSSRHSSHSKSILQEIDDANKTHAGHLMDGSESEDDGSSSSGRSTPSPSPTTSPCHNRTRTARTDAATVASSSPGAGALSTAHGLTSESRPFLHTEELERISEELSDRRLEQSASASTISLQHQQQRPRSQLSVNRDGSPVGWVRRSVSVSGHHRPHGKGNGYSDAEGSNAAAVASAPPVPHPAAPTTNRVGGHHQQQHRERPSQQPKPHQKRSFTEPHEKDPAAEGPRAPLPAAPAPSTETETPFPQIRGAQLERLFFSAPEHNAETCTVCHRRARNRYGHEDAQHDGDDRRNLGQRFRDAETEGEGEGGHGVGKGRGKGKERECAEGQERVPPQTVVVRVLRELEDDFTHYKGIYVELADQYRIIDAVSNVAKRNVLAGHLKDVIDILEQKGDQIASLYDLLTYHDKPTRESVVPERSNPTTRSSARR</sequence>
<feature type="region of interest" description="Disordered" evidence="4">
    <location>
        <begin position="786"/>
        <end position="806"/>
    </location>
</feature>
<feature type="region of interest" description="Disordered" evidence="4">
    <location>
        <begin position="135"/>
        <end position="159"/>
    </location>
</feature>
<comment type="caution">
    <text evidence="7">The sequence shown here is derived from an EMBL/GenBank/DDBJ whole genome shotgun (WGS) entry which is preliminary data.</text>
</comment>
<feature type="compositionally biased region" description="Basic and acidic residues" evidence="4">
    <location>
        <begin position="590"/>
        <end position="600"/>
    </location>
</feature>